<dbReference type="Pfam" id="PF04227">
    <property type="entry name" value="Indigoidine_A"/>
    <property type="match status" value="2"/>
</dbReference>
<evidence type="ECO:0000256" key="5">
    <source>
        <dbReference type="ARBA" id="ARBA00023295"/>
    </source>
</evidence>
<evidence type="ECO:0000313" key="7">
    <source>
        <dbReference type="EMBL" id="KAF0775369.1"/>
    </source>
</evidence>
<accession>A0A6A5AXV9</accession>
<evidence type="ECO:0000256" key="3">
    <source>
        <dbReference type="ARBA" id="ARBA00023211"/>
    </source>
</evidence>
<feature type="region of interest" description="Disordered" evidence="6">
    <location>
        <begin position="207"/>
        <end position="226"/>
    </location>
</feature>
<keyword evidence="4" id="KW-0456">Lyase</keyword>
<dbReference type="InterPro" id="IPR022830">
    <property type="entry name" value="Indigdn_synthA-like"/>
</dbReference>
<dbReference type="Gene3D" id="3.40.1790.10">
    <property type="entry name" value="Indigoidine synthase domain"/>
    <property type="match status" value="2"/>
</dbReference>
<keyword evidence="2" id="KW-0378">Hydrolase</keyword>
<evidence type="ECO:0000256" key="1">
    <source>
        <dbReference type="ARBA" id="ARBA00022723"/>
    </source>
</evidence>
<dbReference type="AlphaFoldDB" id="A0A6A5AXV9"/>
<gene>
    <name evidence="7" type="ORF">AaE_000930</name>
</gene>
<name>A0A6A5AXV9_APHAT</name>
<feature type="compositionally biased region" description="Basic residues" evidence="6">
    <location>
        <begin position="215"/>
        <end position="226"/>
    </location>
</feature>
<keyword evidence="5" id="KW-0326">Glycosidase</keyword>
<dbReference type="InterPro" id="IPR007342">
    <property type="entry name" value="PsuG"/>
</dbReference>
<dbReference type="GO" id="GO:0016798">
    <property type="term" value="F:hydrolase activity, acting on glycosyl bonds"/>
    <property type="evidence" value="ECO:0007669"/>
    <property type="project" value="UniProtKB-KW"/>
</dbReference>
<dbReference type="PANTHER" id="PTHR42909:SF1">
    <property type="entry name" value="CARBOHYDRATE KINASE PFKB DOMAIN-CONTAINING PROTEIN"/>
    <property type="match status" value="1"/>
</dbReference>
<organism evidence="7 8">
    <name type="scientific">Aphanomyces astaci</name>
    <name type="common">Crayfish plague agent</name>
    <dbReference type="NCBI Taxonomy" id="112090"/>
    <lineage>
        <taxon>Eukaryota</taxon>
        <taxon>Sar</taxon>
        <taxon>Stramenopiles</taxon>
        <taxon>Oomycota</taxon>
        <taxon>Saprolegniomycetes</taxon>
        <taxon>Saprolegniales</taxon>
        <taxon>Verrucalvaceae</taxon>
        <taxon>Aphanomyces</taxon>
    </lineage>
</organism>
<reference evidence="7 8" key="1">
    <citation type="submission" date="2019-06" db="EMBL/GenBank/DDBJ databases">
        <title>Genomics analysis of Aphanomyces spp. identifies a new class of oomycete effector associated with host adaptation.</title>
        <authorList>
            <person name="Gaulin E."/>
        </authorList>
    </citation>
    <scope>NUCLEOTIDE SEQUENCE [LARGE SCALE GENOMIC DNA]</scope>
    <source>
        <strain evidence="7 8">E</strain>
    </source>
</reference>
<dbReference type="GO" id="GO:0004730">
    <property type="term" value="F:pseudouridylate synthase activity"/>
    <property type="evidence" value="ECO:0007669"/>
    <property type="project" value="InterPro"/>
</dbReference>
<keyword evidence="3" id="KW-0464">Manganese</keyword>
<dbReference type="PANTHER" id="PTHR42909">
    <property type="entry name" value="ZGC:136858"/>
    <property type="match status" value="1"/>
</dbReference>
<evidence type="ECO:0000256" key="6">
    <source>
        <dbReference type="SAM" id="MobiDB-lite"/>
    </source>
</evidence>
<feature type="non-terminal residue" evidence="7">
    <location>
        <position position="342"/>
    </location>
</feature>
<keyword evidence="1" id="KW-0479">Metal-binding</keyword>
<sequence>MMLRLRASTAMRGLRKSTIAATGLPTSRQLHMKISPAVKEALRIGTPLVALESTIISHGMPFPQNYTMATEVEALIREYGACPATIAILDGEICVGLSTEQLHTLASFGSQATKCSTRDVAAVVARRDTGATTVSSTMFVFIHTSFVLKWCMFLAGGLRMRRGSRCLSRAALAASIAAWKTRWVHMPFPNVFLHHNRPCIHSRHLHGPHGAVSHARGRGVRRRQVHPRYPPDPGILGNLCESAPLIFLELVGYQTRAFPAFFTTSSGGAQAHIQLNTPQEVASLIKTSQDLNLPNGFLVAVPNPAPVDSELIHLAIQDGLQECRDKHIAGNAVTPFLLKRVN</sequence>
<dbReference type="GO" id="GO:0005737">
    <property type="term" value="C:cytoplasm"/>
    <property type="evidence" value="ECO:0007669"/>
    <property type="project" value="TreeGrafter"/>
</dbReference>
<evidence type="ECO:0000256" key="2">
    <source>
        <dbReference type="ARBA" id="ARBA00022801"/>
    </source>
</evidence>
<evidence type="ECO:0000313" key="8">
    <source>
        <dbReference type="Proteomes" id="UP000469452"/>
    </source>
</evidence>
<dbReference type="GO" id="GO:0046872">
    <property type="term" value="F:metal ion binding"/>
    <property type="evidence" value="ECO:0007669"/>
    <property type="project" value="UniProtKB-KW"/>
</dbReference>
<proteinExistence type="predicted"/>
<protein>
    <recommendedName>
        <fullName evidence="9">Pseudouridine-5'-phosphate glycosidase</fullName>
    </recommendedName>
</protein>
<dbReference type="Proteomes" id="UP000469452">
    <property type="component" value="Unassembled WGS sequence"/>
</dbReference>
<evidence type="ECO:0008006" key="9">
    <source>
        <dbReference type="Google" id="ProtNLM"/>
    </source>
</evidence>
<evidence type="ECO:0000256" key="4">
    <source>
        <dbReference type="ARBA" id="ARBA00023239"/>
    </source>
</evidence>
<dbReference type="EMBL" id="VJMI01001686">
    <property type="protein sequence ID" value="KAF0775369.1"/>
    <property type="molecule type" value="Genomic_DNA"/>
</dbReference>
<comment type="caution">
    <text evidence="7">The sequence shown here is derived from an EMBL/GenBank/DDBJ whole genome shotgun (WGS) entry which is preliminary data.</text>
</comment>
<dbReference type="SUPFAM" id="SSF110581">
    <property type="entry name" value="Indigoidine synthase A-like"/>
    <property type="match status" value="2"/>
</dbReference>